<accession>A0ABY2TP74</accession>
<evidence type="ECO:0008006" key="3">
    <source>
        <dbReference type="Google" id="ProtNLM"/>
    </source>
</evidence>
<reference evidence="1 2" key="1">
    <citation type="journal article" date="2019" name="Anaerobe">
        <title>Brachyspira catarrhinii sp. nov., an anaerobic intestinal spirochaete isolated from vervet monkeys may have been misidentified as Brachyspira aalborgi in previous studies.</title>
        <authorList>
            <person name="Phillips N.D."/>
            <person name="La T."/>
            <person name="Hampson D.J."/>
        </authorList>
    </citation>
    <scope>NUCLEOTIDE SEQUENCE [LARGE SCALE GENOMIC DNA]</scope>
    <source>
        <strain evidence="1 2">Z12</strain>
    </source>
</reference>
<gene>
    <name evidence="1" type="ORF">EZH24_09655</name>
</gene>
<protein>
    <recommendedName>
        <fullName evidence="3">Lipoprotein</fullName>
    </recommendedName>
</protein>
<dbReference type="Proteomes" id="UP000310168">
    <property type="component" value="Unassembled WGS sequence"/>
</dbReference>
<proteinExistence type="predicted"/>
<name>A0ABY2TP74_9SPIR</name>
<dbReference type="RefSeq" id="WP_137998943.1">
    <property type="nucleotide sequence ID" value="NZ_SJDU01000298.1"/>
</dbReference>
<dbReference type="PROSITE" id="PS51257">
    <property type="entry name" value="PROKAR_LIPOPROTEIN"/>
    <property type="match status" value="1"/>
</dbReference>
<dbReference type="EMBL" id="SJDU01000298">
    <property type="protein sequence ID" value="TKZ31728.1"/>
    <property type="molecule type" value="Genomic_DNA"/>
</dbReference>
<evidence type="ECO:0000313" key="1">
    <source>
        <dbReference type="EMBL" id="TKZ31728.1"/>
    </source>
</evidence>
<organism evidence="1 2">
    <name type="scientific">Brachyspira catarrhinii</name>
    <dbReference type="NCBI Taxonomy" id="2528966"/>
    <lineage>
        <taxon>Bacteria</taxon>
        <taxon>Pseudomonadati</taxon>
        <taxon>Spirochaetota</taxon>
        <taxon>Spirochaetia</taxon>
        <taxon>Brachyspirales</taxon>
        <taxon>Brachyspiraceae</taxon>
        <taxon>Brachyspira</taxon>
    </lineage>
</organism>
<sequence length="216" mass="25606">MKYCITIIFAILFIFACNKNNDNNENEKEEIIDNMENIEDYKDFFSNKEITFKRLDLENNNSTNNNKYYITNVEATFSPPINSVKLSEEEKNLVIERTGYFKDYFYTESLFVDERIMATCLVGYMEREAEKLDAFIISLRNMKNDNNIKDLTEEYYTLKGKKNIQFRININNASYWFYVIFEANNGYYLILNYTFPISYLADSVDRIANSLSSITF</sequence>
<evidence type="ECO:0000313" key="2">
    <source>
        <dbReference type="Proteomes" id="UP000310168"/>
    </source>
</evidence>
<keyword evidence="2" id="KW-1185">Reference proteome</keyword>
<comment type="caution">
    <text evidence="1">The sequence shown here is derived from an EMBL/GenBank/DDBJ whole genome shotgun (WGS) entry which is preliminary data.</text>
</comment>